<protein>
    <submittedName>
        <fullName evidence="4">Alpha/beta hydrolase family protein</fullName>
    </submittedName>
</protein>
<evidence type="ECO:0000256" key="1">
    <source>
        <dbReference type="ARBA" id="ARBA00022801"/>
    </source>
</evidence>
<feature type="domain" description="AB hydrolase-1" evidence="3">
    <location>
        <begin position="44"/>
        <end position="158"/>
    </location>
</feature>
<gene>
    <name evidence="4" type="ORF">P875_00108790</name>
</gene>
<dbReference type="PANTHER" id="PTHR43329">
    <property type="entry name" value="EPOXIDE HYDROLASE"/>
    <property type="match status" value="1"/>
</dbReference>
<evidence type="ECO:0000313" key="4">
    <source>
        <dbReference type="EMBL" id="KJK67919.1"/>
    </source>
</evidence>
<dbReference type="Gene3D" id="3.40.50.1820">
    <property type="entry name" value="alpha/beta hydrolase"/>
    <property type="match status" value="1"/>
</dbReference>
<comment type="similarity">
    <text evidence="2">Belongs to the AB hydrolase superfamily. Epoxide hydrolase family.</text>
</comment>
<dbReference type="EMBL" id="JZEE01000155">
    <property type="protein sequence ID" value="KJK67919.1"/>
    <property type="molecule type" value="Genomic_DNA"/>
</dbReference>
<dbReference type="GO" id="GO:0016787">
    <property type="term" value="F:hydrolase activity"/>
    <property type="evidence" value="ECO:0007669"/>
    <property type="project" value="UniProtKB-KW"/>
</dbReference>
<dbReference type="PRINTS" id="PR00412">
    <property type="entry name" value="EPOXHYDRLASE"/>
</dbReference>
<keyword evidence="1 4" id="KW-0378">Hydrolase</keyword>
<evidence type="ECO:0000259" key="3">
    <source>
        <dbReference type="Pfam" id="PF00561"/>
    </source>
</evidence>
<feature type="domain" description="AB hydrolase-1" evidence="3">
    <location>
        <begin position="202"/>
        <end position="322"/>
    </location>
</feature>
<dbReference type="OrthoDB" id="1735926at2759"/>
<dbReference type="Pfam" id="PF00561">
    <property type="entry name" value="Abhydrolase_1"/>
    <property type="match status" value="2"/>
</dbReference>
<dbReference type="Proteomes" id="UP000033540">
    <property type="component" value="Unassembled WGS sequence"/>
</dbReference>
<sequence>MYSTTALDKINVVNDPRIRRCSATVNGKTYGYLLAEPEGGFTRTVFLIHGFPDLSMGWRYQIPLFLKLGFRVVAVDCIGYGRSDAPTGSLDAYSYKSHADDLVELGKQLGCENIVLAGHDWGSVIASRFALYHPSFITHLILFVVPYLPPSPKYIDTADLAKIVPTVGYQLQFGSAEGVVESHTQDKEGIRAFLNGLYGGATPEGKFAMDSTRGFDFEVASKLGHTRLLSEEELQYYVEEYSRNGLQGPCNYYRIRQQSWTDEQSLLAQGKEAISIKCPVLYVHALADLVVNSEMPKAMVPFVPNLTVKEVEAGHWALWQKPAEVNAFVTEWLQQQGLVDSAKL</sequence>
<name>A0A0F0IJG8_ASPPU</name>
<evidence type="ECO:0000256" key="2">
    <source>
        <dbReference type="ARBA" id="ARBA00038334"/>
    </source>
</evidence>
<accession>A0A0F0IJG8</accession>
<dbReference type="STRING" id="1403190.A0A0F0IJG8"/>
<dbReference type="InterPro" id="IPR029058">
    <property type="entry name" value="AB_hydrolase_fold"/>
</dbReference>
<proteinExistence type="inferred from homology"/>
<dbReference type="SUPFAM" id="SSF53474">
    <property type="entry name" value="alpha/beta-Hydrolases"/>
    <property type="match status" value="1"/>
</dbReference>
<organism evidence="4 5">
    <name type="scientific">Aspergillus parasiticus (strain ATCC 56775 / NRRL 5862 / SRRC 143 / SU-1)</name>
    <dbReference type="NCBI Taxonomy" id="1403190"/>
    <lineage>
        <taxon>Eukaryota</taxon>
        <taxon>Fungi</taxon>
        <taxon>Dikarya</taxon>
        <taxon>Ascomycota</taxon>
        <taxon>Pezizomycotina</taxon>
        <taxon>Eurotiomycetes</taxon>
        <taxon>Eurotiomycetidae</taxon>
        <taxon>Eurotiales</taxon>
        <taxon>Aspergillaceae</taxon>
        <taxon>Aspergillus</taxon>
        <taxon>Aspergillus subgen. Circumdati</taxon>
    </lineage>
</organism>
<dbReference type="InterPro" id="IPR000073">
    <property type="entry name" value="AB_hydrolase_1"/>
</dbReference>
<reference evidence="4 5" key="1">
    <citation type="submission" date="2015-02" db="EMBL/GenBank/DDBJ databases">
        <title>Draft genome sequence of Aspergillus parasiticus SU-1.</title>
        <authorList>
            <person name="Yu J."/>
            <person name="Fedorova N."/>
            <person name="Yin Y."/>
            <person name="Losada L."/>
            <person name="Zafar N."/>
            <person name="Taujale R."/>
            <person name="Ehrlich K.C."/>
            <person name="Bhatnagar D."/>
            <person name="Cleveland T.E."/>
            <person name="Bennett J.W."/>
            <person name="Nierman W.C."/>
        </authorList>
    </citation>
    <scope>NUCLEOTIDE SEQUENCE [LARGE SCALE GENOMIC DNA]</scope>
    <source>
        <strain evidence="5">ATCC 56775 / NRRL 5862 / SRRC 143 / SU-1</strain>
    </source>
</reference>
<dbReference type="AlphaFoldDB" id="A0A0F0IJG8"/>
<evidence type="ECO:0000313" key="5">
    <source>
        <dbReference type="Proteomes" id="UP000033540"/>
    </source>
</evidence>
<dbReference type="InterPro" id="IPR000639">
    <property type="entry name" value="Epox_hydrolase-like"/>
</dbReference>
<dbReference type="PRINTS" id="PR00111">
    <property type="entry name" value="ABHYDROLASE"/>
</dbReference>
<comment type="caution">
    <text evidence="4">The sequence shown here is derived from an EMBL/GenBank/DDBJ whole genome shotgun (WGS) entry which is preliminary data.</text>
</comment>